<gene>
    <name evidence="2" type="ORF">C7459_106230</name>
</gene>
<dbReference type="AlphaFoldDB" id="A0A316DWK1"/>
<reference evidence="2 3" key="1">
    <citation type="submission" date="2018-05" db="EMBL/GenBank/DDBJ databases">
        <title>Genomic Encyclopedia of Type Strains, Phase IV (KMG-IV): sequencing the most valuable type-strain genomes for metagenomic binning, comparative biology and taxonomic classification.</title>
        <authorList>
            <person name="Goeker M."/>
        </authorList>
    </citation>
    <scope>NUCLEOTIDE SEQUENCE [LARGE SCALE GENOMIC DNA]</scope>
    <source>
        <strain evidence="2 3">DSM 18773</strain>
    </source>
</reference>
<evidence type="ECO:0000313" key="2">
    <source>
        <dbReference type="EMBL" id="PWK13944.1"/>
    </source>
</evidence>
<protein>
    <submittedName>
        <fullName evidence="2">Uncharacterized protein</fullName>
    </submittedName>
</protein>
<keyword evidence="1" id="KW-0472">Membrane</keyword>
<feature type="transmembrane region" description="Helical" evidence="1">
    <location>
        <begin position="39"/>
        <end position="58"/>
    </location>
</feature>
<dbReference type="Proteomes" id="UP000245634">
    <property type="component" value="Unassembled WGS sequence"/>
</dbReference>
<keyword evidence="3" id="KW-1185">Reference proteome</keyword>
<organism evidence="2 3">
    <name type="scientific">Tumebacillus permanentifrigoris</name>
    <dbReference type="NCBI Taxonomy" id="378543"/>
    <lineage>
        <taxon>Bacteria</taxon>
        <taxon>Bacillati</taxon>
        <taxon>Bacillota</taxon>
        <taxon>Bacilli</taxon>
        <taxon>Bacillales</taxon>
        <taxon>Alicyclobacillaceae</taxon>
        <taxon>Tumebacillus</taxon>
    </lineage>
</organism>
<dbReference type="OrthoDB" id="9812308at2"/>
<feature type="transmembrane region" description="Helical" evidence="1">
    <location>
        <begin position="6"/>
        <end position="27"/>
    </location>
</feature>
<keyword evidence="1" id="KW-1133">Transmembrane helix</keyword>
<name>A0A316DWK1_9BACL</name>
<dbReference type="RefSeq" id="WP_109688497.1">
    <property type="nucleotide sequence ID" value="NZ_QGGL01000006.1"/>
</dbReference>
<evidence type="ECO:0000256" key="1">
    <source>
        <dbReference type="SAM" id="Phobius"/>
    </source>
</evidence>
<comment type="caution">
    <text evidence="2">The sequence shown here is derived from an EMBL/GenBank/DDBJ whole genome shotgun (WGS) entry which is preliminary data.</text>
</comment>
<evidence type="ECO:0000313" key="3">
    <source>
        <dbReference type="Proteomes" id="UP000245634"/>
    </source>
</evidence>
<proteinExistence type="predicted"/>
<accession>A0A316DWK1</accession>
<sequence length="98" mass="9980">MNPVASGLIAGLVFGIISVLVMIPLQFSDKRAAMIGSFINRFAIGLVIATIELGLPGWGKGILVGLLLSLPDAIITKSWAPIIGMGAIGGLVIGLLVG</sequence>
<keyword evidence="1" id="KW-0812">Transmembrane</keyword>
<feature type="transmembrane region" description="Helical" evidence="1">
    <location>
        <begin position="78"/>
        <end position="97"/>
    </location>
</feature>
<dbReference type="EMBL" id="QGGL01000006">
    <property type="protein sequence ID" value="PWK13944.1"/>
    <property type="molecule type" value="Genomic_DNA"/>
</dbReference>